<sequence length="96" mass="11314">MFGAEMIRHSRFRPMTYFLFTVDLPCICCPDNLGESYQLLRRLRAYYYTLSRFWYRTLTMFCLSMARRGTVVANLASGIHWCPTVLITCLVFDHAL</sequence>
<evidence type="ECO:0000313" key="1">
    <source>
        <dbReference type="EMBL" id="KAK3751051.1"/>
    </source>
</evidence>
<accession>A0AAE0YNQ0</accession>
<dbReference type="AlphaFoldDB" id="A0AAE0YNQ0"/>
<reference evidence="1" key="1">
    <citation type="journal article" date="2023" name="G3 (Bethesda)">
        <title>A reference genome for the long-term kleptoplast-retaining sea slug Elysia crispata morphotype clarki.</title>
        <authorList>
            <person name="Eastman K.E."/>
            <person name="Pendleton A.L."/>
            <person name="Shaikh M.A."/>
            <person name="Suttiyut T."/>
            <person name="Ogas R."/>
            <person name="Tomko P."/>
            <person name="Gavelis G."/>
            <person name="Widhalm J.R."/>
            <person name="Wisecaver J.H."/>
        </authorList>
    </citation>
    <scope>NUCLEOTIDE SEQUENCE</scope>
    <source>
        <strain evidence="1">ECLA1</strain>
    </source>
</reference>
<comment type="caution">
    <text evidence="1">The sequence shown here is derived from an EMBL/GenBank/DDBJ whole genome shotgun (WGS) entry which is preliminary data.</text>
</comment>
<protein>
    <submittedName>
        <fullName evidence="1">Uncharacterized protein</fullName>
    </submittedName>
</protein>
<organism evidence="1 2">
    <name type="scientific">Elysia crispata</name>
    <name type="common">lettuce slug</name>
    <dbReference type="NCBI Taxonomy" id="231223"/>
    <lineage>
        <taxon>Eukaryota</taxon>
        <taxon>Metazoa</taxon>
        <taxon>Spiralia</taxon>
        <taxon>Lophotrochozoa</taxon>
        <taxon>Mollusca</taxon>
        <taxon>Gastropoda</taxon>
        <taxon>Heterobranchia</taxon>
        <taxon>Euthyneura</taxon>
        <taxon>Panpulmonata</taxon>
        <taxon>Sacoglossa</taxon>
        <taxon>Placobranchoidea</taxon>
        <taxon>Plakobranchidae</taxon>
        <taxon>Elysia</taxon>
    </lineage>
</organism>
<dbReference type="Proteomes" id="UP001283361">
    <property type="component" value="Unassembled WGS sequence"/>
</dbReference>
<dbReference type="EMBL" id="JAWDGP010005840">
    <property type="protein sequence ID" value="KAK3751051.1"/>
    <property type="molecule type" value="Genomic_DNA"/>
</dbReference>
<gene>
    <name evidence="1" type="ORF">RRG08_044629</name>
</gene>
<keyword evidence="2" id="KW-1185">Reference proteome</keyword>
<evidence type="ECO:0000313" key="2">
    <source>
        <dbReference type="Proteomes" id="UP001283361"/>
    </source>
</evidence>
<proteinExistence type="predicted"/>
<name>A0AAE0YNQ0_9GAST</name>